<evidence type="ECO:0000313" key="3">
    <source>
        <dbReference type="Proteomes" id="UP001595456"/>
    </source>
</evidence>
<feature type="signal peptide" evidence="1">
    <location>
        <begin position="1"/>
        <end position="24"/>
    </location>
</feature>
<dbReference type="Pfam" id="PF04214">
    <property type="entry name" value="DUF411"/>
    <property type="match status" value="1"/>
</dbReference>
<dbReference type="Proteomes" id="UP001595456">
    <property type="component" value="Unassembled WGS sequence"/>
</dbReference>
<protein>
    <submittedName>
        <fullName evidence="2">DUF411 domain-containing protein</fullName>
    </submittedName>
</protein>
<sequence length="155" mass="16185">MIAISRRKLLALGAIGATASVAIAAPWLSAASAQPAIDVSRSPSCGCCGDWITHMRAAGFTVNDRLVDDLAPLKAQLGVPADLQSCHTAFIDGYAIEGHVPAQDVHRLLRERPAAAGLAVAGMPLGSPGMEVDGRKEPYEVILFTASGRSVFARH</sequence>
<name>A0ABV7E755_9SPHN</name>
<reference evidence="3" key="1">
    <citation type="journal article" date="2019" name="Int. J. Syst. Evol. Microbiol.">
        <title>The Global Catalogue of Microorganisms (GCM) 10K type strain sequencing project: providing services to taxonomists for standard genome sequencing and annotation.</title>
        <authorList>
            <consortium name="The Broad Institute Genomics Platform"/>
            <consortium name="The Broad Institute Genome Sequencing Center for Infectious Disease"/>
            <person name="Wu L."/>
            <person name="Ma J."/>
        </authorList>
    </citation>
    <scope>NUCLEOTIDE SEQUENCE [LARGE SCALE GENOMIC DNA]</scope>
    <source>
        <strain evidence="3">KCTC 52607</strain>
    </source>
</reference>
<comment type="caution">
    <text evidence="2">The sequence shown here is derived from an EMBL/GenBank/DDBJ whole genome shotgun (WGS) entry which is preliminary data.</text>
</comment>
<keyword evidence="1" id="KW-0732">Signal</keyword>
<dbReference type="RefSeq" id="WP_336926918.1">
    <property type="nucleotide sequence ID" value="NZ_JBANRO010000010.1"/>
</dbReference>
<feature type="chain" id="PRO_5045573063" evidence="1">
    <location>
        <begin position="25"/>
        <end position="155"/>
    </location>
</feature>
<dbReference type="PROSITE" id="PS51318">
    <property type="entry name" value="TAT"/>
    <property type="match status" value="1"/>
</dbReference>
<dbReference type="EMBL" id="JBHRST010000018">
    <property type="protein sequence ID" value="MFC3098343.1"/>
    <property type="molecule type" value="Genomic_DNA"/>
</dbReference>
<keyword evidence="3" id="KW-1185">Reference proteome</keyword>
<proteinExistence type="predicted"/>
<evidence type="ECO:0000313" key="2">
    <source>
        <dbReference type="EMBL" id="MFC3098343.1"/>
    </source>
</evidence>
<accession>A0ABV7E755</accession>
<gene>
    <name evidence="2" type="ORF">ACFODU_11125</name>
</gene>
<dbReference type="InterPro" id="IPR007332">
    <property type="entry name" value="DUF411"/>
</dbReference>
<organism evidence="2 3">
    <name type="scientific">Alteraurantiacibacter palmitatis</name>
    <dbReference type="NCBI Taxonomy" id="2054628"/>
    <lineage>
        <taxon>Bacteria</taxon>
        <taxon>Pseudomonadati</taxon>
        <taxon>Pseudomonadota</taxon>
        <taxon>Alphaproteobacteria</taxon>
        <taxon>Sphingomonadales</taxon>
        <taxon>Erythrobacteraceae</taxon>
        <taxon>Alteraurantiacibacter</taxon>
    </lineage>
</organism>
<evidence type="ECO:0000256" key="1">
    <source>
        <dbReference type="SAM" id="SignalP"/>
    </source>
</evidence>
<dbReference type="InterPro" id="IPR006311">
    <property type="entry name" value="TAT_signal"/>
</dbReference>